<dbReference type="AlphaFoldDB" id="A0A077L8J6"/>
<protein>
    <recommendedName>
        <fullName evidence="3">Lipoprotein</fullName>
    </recommendedName>
</protein>
<evidence type="ECO:0000313" key="2">
    <source>
        <dbReference type="Proteomes" id="UP000031641"/>
    </source>
</evidence>
<dbReference type="EMBL" id="AP014631">
    <property type="protein sequence ID" value="BAP39368.1"/>
    <property type="molecule type" value="Genomic_DNA"/>
</dbReference>
<dbReference type="PROSITE" id="PS51257">
    <property type="entry name" value="PROKAR_LIPOPROTEIN"/>
    <property type="match status" value="1"/>
</dbReference>
<dbReference type="STRING" id="29554.MCAN360_0081"/>
<evidence type="ECO:0000313" key="1">
    <source>
        <dbReference type="EMBL" id="BAP39368.1"/>
    </source>
</evidence>
<dbReference type="KEGG" id="mcan:MCAN360_0081"/>
<dbReference type="InterPro" id="IPR027593">
    <property type="entry name" value="Aro_clust"/>
</dbReference>
<dbReference type="NCBIfam" id="TIGR04313">
    <property type="entry name" value="aro_clust_Mycop"/>
    <property type="match status" value="1"/>
</dbReference>
<dbReference type="Proteomes" id="UP000031641">
    <property type="component" value="Chromosome"/>
</dbReference>
<evidence type="ECO:0008006" key="3">
    <source>
        <dbReference type="Google" id="ProtNLM"/>
    </source>
</evidence>
<name>A0A077L8J6_9BACT</name>
<keyword evidence="2" id="KW-1185">Reference proteome</keyword>
<proteinExistence type="predicted"/>
<organism evidence="1 2">
    <name type="scientific">Metamycoplasma canadense</name>
    <dbReference type="NCBI Taxonomy" id="29554"/>
    <lineage>
        <taxon>Bacteria</taxon>
        <taxon>Bacillati</taxon>
        <taxon>Mycoplasmatota</taxon>
        <taxon>Mycoplasmoidales</taxon>
        <taxon>Metamycoplasmataceae</taxon>
        <taxon>Metamycoplasma</taxon>
    </lineage>
</organism>
<gene>
    <name evidence="1" type="ORF">MCAN360_0081</name>
</gene>
<accession>A0A077L8J6</accession>
<sequence>MKEKIMKINKKLFFTSSLLLTITPFITLVSCQKNEKSINKSKIFEITKNDELEKKWDVFLKYEYVNTLLNLAFGKNDQKRQEYIENQKKINSSYLTKVKEFLLYANNVTSINRSEDDSDKKVIALSEFSKELSILFKQNWLWFLFNLDRFTFAFYNTFDQFQAELQTLSLDVQKNTLDLGSFNRPKTNEVIQHVVYLNFKEKEKIKEYDVFLLTKQGIILQISITKHLKGERETEIEESKAESKVSIFTYSYIYPDLFQNPDMLKKFNLSDYVATLQLYSNFKDRRTEKLLFDENFGGSPLRFTIVDVDDKNK</sequence>
<dbReference type="HOGENOM" id="CLU_077130_0_0_14"/>
<reference evidence="2" key="1">
    <citation type="journal article" date="2014" name="Genome Announc.">
        <title>Complete Genome Sequence of Mycoplasma canadense Strain HAZ 360_1 from Bovine Mastitic Milk in Japan.</title>
        <authorList>
            <person name="Hata E."/>
        </authorList>
    </citation>
    <scope>NUCLEOTIDE SEQUENCE [LARGE SCALE GENOMIC DNA]</scope>
    <source>
        <strain evidence="2">HAZ360_1</strain>
    </source>
</reference>